<dbReference type="EMBL" id="CP017641">
    <property type="protein sequence ID" value="APZ90610.1"/>
    <property type="molecule type" value="Genomic_DNA"/>
</dbReference>
<evidence type="ECO:0000313" key="1">
    <source>
        <dbReference type="EMBL" id="APZ90610.1"/>
    </source>
</evidence>
<dbReference type="Proteomes" id="UP000187735">
    <property type="component" value="Chromosome"/>
</dbReference>
<reference evidence="1 2" key="1">
    <citation type="journal article" date="2016" name="Front. Microbiol.">
        <title>Fuerstia marisgermanicae gen. nov., sp. nov., an Unusual Member of the Phylum Planctomycetes from the German Wadden Sea.</title>
        <authorList>
            <person name="Kohn T."/>
            <person name="Heuer A."/>
            <person name="Jogler M."/>
            <person name="Vollmers J."/>
            <person name="Boedeker C."/>
            <person name="Bunk B."/>
            <person name="Rast P."/>
            <person name="Borchert D."/>
            <person name="Glockner I."/>
            <person name="Freese H.M."/>
            <person name="Klenk H.P."/>
            <person name="Overmann J."/>
            <person name="Kaster A.K."/>
            <person name="Rohde M."/>
            <person name="Wiegand S."/>
            <person name="Jogler C."/>
        </authorList>
    </citation>
    <scope>NUCLEOTIDE SEQUENCE [LARGE SCALE GENOMIC DNA]</scope>
    <source>
        <strain evidence="1 2">NH11</strain>
    </source>
</reference>
<keyword evidence="2" id="KW-1185">Reference proteome</keyword>
<proteinExistence type="predicted"/>
<dbReference type="AlphaFoldDB" id="A0A1P8W985"/>
<evidence type="ECO:0000313" key="2">
    <source>
        <dbReference type="Proteomes" id="UP000187735"/>
    </source>
</evidence>
<organism evidence="1 2">
    <name type="scientific">Fuerstiella marisgermanici</name>
    <dbReference type="NCBI Taxonomy" id="1891926"/>
    <lineage>
        <taxon>Bacteria</taxon>
        <taxon>Pseudomonadati</taxon>
        <taxon>Planctomycetota</taxon>
        <taxon>Planctomycetia</taxon>
        <taxon>Planctomycetales</taxon>
        <taxon>Planctomycetaceae</taxon>
        <taxon>Fuerstiella</taxon>
    </lineage>
</organism>
<evidence type="ECO:0008006" key="3">
    <source>
        <dbReference type="Google" id="ProtNLM"/>
    </source>
</evidence>
<gene>
    <name evidence="1" type="ORF">Fuma_00190</name>
</gene>
<sequence length="562" mass="64980">MCSTVIESAVGLFLTAYRSPPSPTAEPMRIAVISLIAVAITVVSAASTADAQRAGVSERRRDQYQALRQEALKNLRHEITELSQQCYDQKLIQAASDLTEISLELTNPDPNWTLPDFVQLPVSNRLPAEEKAWRTRLRKIREDRAKELYSLARKALRAGLPSLAYDIVNDVLRLNPDDTNSRLIMGQRQFHDPLRKDDPAYAGEWVSPFEAQQRSGSEAKTQHPIYGWIPVGHVARYEAGERPWRGKWISAQKEAEIRRDFENAWEVRSEHFEVKTNTSLEEGVEISRKLEVFYRWLQSHFAGFFDTPDALEEKFEQANARRRGQTVFKPMKVLYFATREEYDRRMRGKIPPGQITNGLYWEPDSTSYFFRNPEDADQSTVFHEATHQILDLATRSDRVAAAKKRQHVLRQPRAERWKVGDKSNFWIIEGLASYFESFEVNEGVASVGRPDFIRFVGARQRYLVDNFFIPTQTFCSLGQEHFMSHPNRAQFYTQASGLCHFLLHHDDGMYRDDLVKLLSAVYRPDLRNVLEQPSLEKITQVRFSTLDQQYRDHLESLETDSE</sequence>
<accession>A0A1P8W985</accession>
<dbReference type="STRING" id="1891926.Fuma_00190"/>
<name>A0A1P8W985_9PLAN</name>
<dbReference type="KEGG" id="fmr:Fuma_00190"/>
<protein>
    <recommendedName>
        <fullName evidence="3">DUF1570 domain-containing protein</fullName>
    </recommendedName>
</protein>